<dbReference type="AlphaFoldDB" id="A0A4R1XP53"/>
<reference evidence="1 2" key="1">
    <citation type="submission" date="2019-03" db="EMBL/GenBank/DDBJ databases">
        <title>Genomic analyses of the natural microbiome of Caenorhabditis elegans.</title>
        <authorList>
            <person name="Samuel B."/>
        </authorList>
    </citation>
    <scope>NUCLEOTIDE SEQUENCE [LARGE SCALE GENOMIC DNA]</scope>
    <source>
        <strain evidence="1 2">JUb89</strain>
    </source>
</reference>
<dbReference type="Proteomes" id="UP000294963">
    <property type="component" value="Unassembled WGS sequence"/>
</dbReference>
<keyword evidence="2" id="KW-1185">Reference proteome</keyword>
<comment type="caution">
    <text evidence="1">The sequence shown here is derived from an EMBL/GenBank/DDBJ whole genome shotgun (WGS) entry which is preliminary data.</text>
</comment>
<protein>
    <submittedName>
        <fullName evidence="1">Uncharacterized protein</fullName>
    </submittedName>
</protein>
<organism evidence="1 2">
    <name type="scientific">Acinetobacter calcoaceticus</name>
    <dbReference type="NCBI Taxonomy" id="471"/>
    <lineage>
        <taxon>Bacteria</taxon>
        <taxon>Pseudomonadati</taxon>
        <taxon>Pseudomonadota</taxon>
        <taxon>Gammaproteobacteria</taxon>
        <taxon>Moraxellales</taxon>
        <taxon>Moraxellaceae</taxon>
        <taxon>Acinetobacter</taxon>
        <taxon>Acinetobacter calcoaceticus/baumannii complex</taxon>
    </lineage>
</organism>
<gene>
    <name evidence="1" type="ORF">EC844_1281</name>
</gene>
<evidence type="ECO:0000313" key="1">
    <source>
        <dbReference type="EMBL" id="TCM61403.1"/>
    </source>
</evidence>
<sequence>MSDCVASGHSFLPTGSYFWISYLKENYQELGEISPELKEPIDSFIRGRTFTRYLGYKFGNKDT</sequence>
<name>A0A4R1XP53_ACICA</name>
<proteinExistence type="predicted"/>
<dbReference type="EMBL" id="SLVJ01000028">
    <property type="protein sequence ID" value="TCM61403.1"/>
    <property type="molecule type" value="Genomic_DNA"/>
</dbReference>
<accession>A0A4R1XP53</accession>
<evidence type="ECO:0000313" key="2">
    <source>
        <dbReference type="Proteomes" id="UP000294963"/>
    </source>
</evidence>